<gene>
    <name evidence="3" type="primary">LOC106012962</name>
</gene>
<feature type="compositionally biased region" description="Polar residues" evidence="1">
    <location>
        <begin position="337"/>
        <end position="371"/>
    </location>
</feature>
<feature type="region of interest" description="Disordered" evidence="1">
    <location>
        <begin position="264"/>
        <end position="286"/>
    </location>
</feature>
<feature type="region of interest" description="Disordered" evidence="1">
    <location>
        <begin position="603"/>
        <end position="695"/>
    </location>
</feature>
<dbReference type="RefSeq" id="XP_035828021.1">
    <property type="nucleotide sequence ID" value="XM_035972128.1"/>
</dbReference>
<evidence type="ECO:0000313" key="3">
    <source>
        <dbReference type="RefSeq" id="XP_035828021.1"/>
    </source>
</evidence>
<feature type="compositionally biased region" description="Polar residues" evidence="1">
    <location>
        <begin position="424"/>
        <end position="438"/>
    </location>
</feature>
<feature type="compositionally biased region" description="Low complexity" evidence="1">
    <location>
        <begin position="439"/>
        <end position="463"/>
    </location>
</feature>
<feature type="compositionally biased region" description="Low complexity" evidence="1">
    <location>
        <begin position="514"/>
        <end position="530"/>
    </location>
</feature>
<feature type="compositionally biased region" description="Low complexity" evidence="1">
    <location>
        <begin position="395"/>
        <end position="423"/>
    </location>
</feature>
<sequence>MSTPLCSLSPREIKSVAFADLKPSPSPTLPTELSRGRQPFKANHELFKRPPSGSLGVVATSPLSPPSSSGLSPSSPSGLSPSSPGLSPCISGVSATLVRTSPEVSVVEDKPPALPPRPRQFQRAPLKYQRRNSVDGRSEQRCTSSGIHHAVCHTRSVSATRDVDRRRPVNGEFKPPDSNFSSPQNTRQHTQVNVGDVRNEARNILPGNLSHTSTISTPVNVTTPHATPPSAPPHAREDYLPTNGPNQAERSRGPILRDKNLNISHQQHHQPQQQQQQQQQPHLPHAAPPRYEEAIKRISLYRAEPLHTSPAPQSDGERGSRRQQGSPKSPETPGQVVLQNGPFSPLQNSDTSPLQSHAPSPFQKGQISKQNSPSSLQSHAPSSFQNAPIISKQNPPSSLQLHLPSPFQNSQSSKQNSASSLQSHLPSPFQNTTSSKQNSPSSLESHSPSPFQNTSSSTSKQNSPIPLQNGFVGLSVHRIERQGISYSSGSSDCAGTPWFSDVTDSGKEYSRDATTSNNSVPSLTSLSSPISASTPKIAVVHASSRSDVNPRDLPPPPADMLLGLPGSDVIKSAAGSGVGYHVALRGREDSAESDDVFFHDDSRENFADVSSSSPQRIDERPPRFRPPSRGSSGHRSKSRESSKVVQGGVASVNSSSTIISGSSRNSSSYGRASSRDGAGHSSTDLGETQDGGCGGKRVIVEVLV</sequence>
<accession>A0ABM1W028</accession>
<protein>
    <submittedName>
        <fullName evidence="3">Myb-like protein AA</fullName>
    </submittedName>
</protein>
<keyword evidence="2" id="KW-1185">Reference proteome</keyword>
<reference evidence="3" key="1">
    <citation type="submission" date="2025-08" db="UniProtKB">
        <authorList>
            <consortium name="RefSeq"/>
        </authorList>
    </citation>
    <scope>IDENTIFICATION</scope>
</reference>
<feature type="compositionally biased region" description="Low complexity" evidence="1">
    <location>
        <begin position="66"/>
        <end position="88"/>
    </location>
</feature>
<feature type="region of interest" description="Disordered" evidence="1">
    <location>
        <begin position="506"/>
        <end position="530"/>
    </location>
</feature>
<feature type="region of interest" description="Disordered" evidence="1">
    <location>
        <begin position="18"/>
        <end position="142"/>
    </location>
</feature>
<feature type="compositionally biased region" description="Low complexity" evidence="1">
    <location>
        <begin position="269"/>
        <end position="286"/>
    </location>
</feature>
<feature type="region of interest" description="Disordered" evidence="1">
    <location>
        <begin position="306"/>
        <end position="469"/>
    </location>
</feature>
<feature type="compositionally biased region" description="Polar residues" evidence="1">
    <location>
        <begin position="384"/>
        <end position="394"/>
    </location>
</feature>
<organism evidence="2 3">
    <name type="scientific">Aplysia californica</name>
    <name type="common">California sea hare</name>
    <dbReference type="NCBI Taxonomy" id="6500"/>
    <lineage>
        <taxon>Eukaryota</taxon>
        <taxon>Metazoa</taxon>
        <taxon>Spiralia</taxon>
        <taxon>Lophotrochozoa</taxon>
        <taxon>Mollusca</taxon>
        <taxon>Gastropoda</taxon>
        <taxon>Heterobranchia</taxon>
        <taxon>Euthyneura</taxon>
        <taxon>Tectipleura</taxon>
        <taxon>Aplysiida</taxon>
        <taxon>Aplysioidea</taxon>
        <taxon>Aplysiidae</taxon>
        <taxon>Aplysia</taxon>
    </lineage>
</organism>
<feature type="region of interest" description="Disordered" evidence="1">
    <location>
        <begin position="158"/>
        <end position="191"/>
    </location>
</feature>
<feature type="compositionally biased region" description="Polar residues" evidence="1">
    <location>
        <begin position="209"/>
        <end position="221"/>
    </location>
</feature>
<evidence type="ECO:0000256" key="1">
    <source>
        <dbReference type="SAM" id="MobiDB-lite"/>
    </source>
</evidence>
<proteinExistence type="predicted"/>
<dbReference type="GeneID" id="106012962"/>
<feature type="compositionally biased region" description="Polar residues" evidence="1">
    <location>
        <begin position="178"/>
        <end position="191"/>
    </location>
</feature>
<feature type="compositionally biased region" description="Low complexity" evidence="1">
    <location>
        <begin position="372"/>
        <end position="383"/>
    </location>
</feature>
<feature type="compositionally biased region" description="Polar residues" evidence="1">
    <location>
        <begin position="93"/>
        <end position="103"/>
    </location>
</feature>
<feature type="compositionally biased region" description="Low complexity" evidence="1">
    <location>
        <begin position="649"/>
        <end position="672"/>
    </location>
</feature>
<dbReference type="Proteomes" id="UP000694888">
    <property type="component" value="Unplaced"/>
</dbReference>
<name>A0ABM1W028_APLCA</name>
<evidence type="ECO:0000313" key="2">
    <source>
        <dbReference type="Proteomes" id="UP000694888"/>
    </source>
</evidence>
<feature type="region of interest" description="Disordered" evidence="1">
    <location>
        <begin position="206"/>
        <end position="252"/>
    </location>
</feature>